<dbReference type="InParanoid" id="D7FW44"/>
<dbReference type="InterPro" id="IPR018227">
    <property type="entry name" value="Amino_acid_transport_2"/>
</dbReference>
<evidence type="ECO:0000256" key="8">
    <source>
        <dbReference type="SAM" id="Phobius"/>
    </source>
</evidence>
<dbReference type="Pfam" id="PF03222">
    <property type="entry name" value="Trp_Tyr_perm"/>
    <property type="match status" value="1"/>
</dbReference>
<dbReference type="STRING" id="2880.D7FW44"/>
<feature type="transmembrane region" description="Helical" evidence="8">
    <location>
        <begin position="189"/>
        <end position="207"/>
    </location>
</feature>
<organism evidence="10 11">
    <name type="scientific">Ectocarpus siliculosus</name>
    <name type="common">Brown alga</name>
    <name type="synonym">Conferva siliculosa</name>
    <dbReference type="NCBI Taxonomy" id="2880"/>
    <lineage>
        <taxon>Eukaryota</taxon>
        <taxon>Sar</taxon>
        <taxon>Stramenopiles</taxon>
        <taxon>Ochrophyta</taxon>
        <taxon>PX clade</taxon>
        <taxon>Phaeophyceae</taxon>
        <taxon>Ectocarpales</taxon>
        <taxon>Ectocarpaceae</taxon>
        <taxon>Ectocarpus</taxon>
    </lineage>
</organism>
<dbReference type="GO" id="GO:0003333">
    <property type="term" value="P:amino acid transmembrane transport"/>
    <property type="evidence" value="ECO:0007669"/>
    <property type="project" value="InterPro"/>
</dbReference>
<keyword evidence="2" id="KW-0813">Transport</keyword>
<dbReference type="EMBL" id="FN648486">
    <property type="protein sequence ID" value="CBJ25564.1"/>
    <property type="molecule type" value="Genomic_DNA"/>
</dbReference>
<evidence type="ECO:0000313" key="10">
    <source>
        <dbReference type="EMBL" id="CBJ25564.1"/>
    </source>
</evidence>
<proteinExistence type="predicted"/>
<evidence type="ECO:0000256" key="9">
    <source>
        <dbReference type="SAM" id="SignalP"/>
    </source>
</evidence>
<dbReference type="OMA" id="FAYVSHM"/>
<keyword evidence="5 8" id="KW-0812">Transmembrane</keyword>
<dbReference type="EMBL" id="FN649727">
    <property type="protein sequence ID" value="CBJ25564.1"/>
    <property type="molecule type" value="Genomic_DNA"/>
</dbReference>
<evidence type="ECO:0000256" key="7">
    <source>
        <dbReference type="ARBA" id="ARBA00023136"/>
    </source>
</evidence>
<dbReference type="PANTHER" id="PTHR32195:SF26">
    <property type="entry name" value="TRYPTOPHAN OR TYROSINE TRANSPORTER PROTEIN"/>
    <property type="match status" value="1"/>
</dbReference>
<accession>D7FW44</accession>
<gene>
    <name evidence="10" type="ORF">Esi_0003_0219</name>
</gene>
<evidence type="ECO:0000256" key="5">
    <source>
        <dbReference type="ARBA" id="ARBA00022692"/>
    </source>
</evidence>
<keyword evidence="9" id="KW-0732">Signal</keyword>
<feature type="transmembrane region" description="Helical" evidence="8">
    <location>
        <begin position="326"/>
        <end position="359"/>
    </location>
</feature>
<evidence type="ECO:0000313" key="11">
    <source>
        <dbReference type="Proteomes" id="UP000002630"/>
    </source>
</evidence>
<evidence type="ECO:0000256" key="3">
    <source>
        <dbReference type="ARBA" id="ARBA00022475"/>
    </source>
</evidence>
<evidence type="ECO:0000256" key="4">
    <source>
        <dbReference type="ARBA" id="ARBA00022519"/>
    </source>
</evidence>
<comment type="subcellular location">
    <subcellularLocation>
        <location evidence="1">Cell inner membrane</location>
        <topology evidence="1">Multi-pass membrane protein</topology>
    </subcellularLocation>
</comment>
<keyword evidence="4" id="KW-0997">Cell inner membrane</keyword>
<keyword evidence="7 8" id="KW-0472">Membrane</keyword>
<evidence type="ECO:0000256" key="2">
    <source>
        <dbReference type="ARBA" id="ARBA00022448"/>
    </source>
</evidence>
<evidence type="ECO:0000256" key="1">
    <source>
        <dbReference type="ARBA" id="ARBA00004429"/>
    </source>
</evidence>
<dbReference type="PANTHER" id="PTHR32195">
    <property type="entry name" value="OS07G0662800 PROTEIN"/>
    <property type="match status" value="1"/>
</dbReference>
<dbReference type="eggNOG" id="ENOG502QSPD">
    <property type="taxonomic scope" value="Eukaryota"/>
</dbReference>
<feature type="transmembrane region" description="Helical" evidence="8">
    <location>
        <begin position="462"/>
        <end position="482"/>
    </location>
</feature>
<feature type="transmembrane region" description="Helical" evidence="8">
    <location>
        <begin position="285"/>
        <end position="306"/>
    </location>
</feature>
<name>D7FW44_ECTSI</name>
<feature type="transmembrane region" description="Helical" evidence="8">
    <location>
        <begin position="214"/>
        <end position="234"/>
    </location>
</feature>
<keyword evidence="11" id="KW-1185">Reference proteome</keyword>
<reference evidence="10 11" key="1">
    <citation type="journal article" date="2010" name="Nature">
        <title>The Ectocarpus genome and the independent evolution of multicellularity in brown algae.</title>
        <authorList>
            <person name="Cock J.M."/>
            <person name="Sterck L."/>
            <person name="Rouze P."/>
            <person name="Scornet D."/>
            <person name="Allen A.E."/>
            <person name="Amoutzias G."/>
            <person name="Anthouard V."/>
            <person name="Artiguenave F."/>
            <person name="Aury J.M."/>
            <person name="Badger J.H."/>
            <person name="Beszteri B."/>
            <person name="Billiau K."/>
            <person name="Bonnet E."/>
            <person name="Bothwell J.H."/>
            <person name="Bowler C."/>
            <person name="Boyen C."/>
            <person name="Brownlee C."/>
            <person name="Carrano C.J."/>
            <person name="Charrier B."/>
            <person name="Cho G.Y."/>
            <person name="Coelho S.M."/>
            <person name="Collen J."/>
            <person name="Corre E."/>
            <person name="Da Silva C."/>
            <person name="Delage L."/>
            <person name="Delaroque N."/>
            <person name="Dittami S.M."/>
            <person name="Doulbeau S."/>
            <person name="Elias M."/>
            <person name="Farnham G."/>
            <person name="Gachon C.M."/>
            <person name="Gschloessl B."/>
            <person name="Heesch S."/>
            <person name="Jabbari K."/>
            <person name="Jubin C."/>
            <person name="Kawai H."/>
            <person name="Kimura K."/>
            <person name="Kloareg B."/>
            <person name="Kupper F.C."/>
            <person name="Lang D."/>
            <person name="Le Bail A."/>
            <person name="Leblanc C."/>
            <person name="Lerouge P."/>
            <person name="Lohr M."/>
            <person name="Lopez P.J."/>
            <person name="Martens C."/>
            <person name="Maumus F."/>
            <person name="Michel G."/>
            <person name="Miranda-Saavedra D."/>
            <person name="Morales J."/>
            <person name="Moreau H."/>
            <person name="Motomura T."/>
            <person name="Nagasato C."/>
            <person name="Napoli C.A."/>
            <person name="Nelson D.R."/>
            <person name="Nyvall-Collen P."/>
            <person name="Peters A.F."/>
            <person name="Pommier C."/>
            <person name="Potin P."/>
            <person name="Poulain J."/>
            <person name="Quesneville H."/>
            <person name="Read B."/>
            <person name="Rensing S.A."/>
            <person name="Ritter A."/>
            <person name="Rousvoal S."/>
            <person name="Samanta M."/>
            <person name="Samson G."/>
            <person name="Schroeder D.C."/>
            <person name="Segurens B."/>
            <person name="Strittmatter M."/>
            <person name="Tonon T."/>
            <person name="Tregear J.W."/>
            <person name="Valentin K."/>
            <person name="von Dassow P."/>
            <person name="Yamagishi T."/>
            <person name="Van de Peer Y."/>
            <person name="Wincker P."/>
        </authorList>
    </citation>
    <scope>NUCLEOTIDE SEQUENCE [LARGE SCALE GENOMIC DNA]</scope>
    <source>
        <strain evidence="11">Ec32 / CCAP1310/4</strain>
    </source>
</reference>
<feature type="transmembrane region" description="Helical" evidence="8">
    <location>
        <begin position="254"/>
        <end position="273"/>
    </location>
</feature>
<dbReference type="AlphaFoldDB" id="D7FW44"/>
<dbReference type="OrthoDB" id="204942at2759"/>
<evidence type="ECO:0000256" key="6">
    <source>
        <dbReference type="ARBA" id="ARBA00022989"/>
    </source>
</evidence>
<feature type="transmembrane region" description="Helical" evidence="8">
    <location>
        <begin position="99"/>
        <end position="121"/>
    </location>
</feature>
<keyword evidence="3" id="KW-1003">Cell membrane</keyword>
<keyword evidence="6 8" id="KW-1133">Transmembrane helix</keyword>
<dbReference type="Gene3D" id="1.20.1740.10">
    <property type="entry name" value="Amino acid/polyamine transporter I"/>
    <property type="match status" value="1"/>
</dbReference>
<dbReference type="GO" id="GO:0005886">
    <property type="term" value="C:plasma membrane"/>
    <property type="evidence" value="ECO:0007669"/>
    <property type="project" value="UniProtKB-SubCell"/>
</dbReference>
<feature type="transmembrane region" description="Helical" evidence="8">
    <location>
        <begin position="142"/>
        <end position="163"/>
    </location>
</feature>
<feature type="signal peptide" evidence="9">
    <location>
        <begin position="1"/>
        <end position="17"/>
    </location>
</feature>
<feature type="chain" id="PRO_5003095489" evidence="9">
    <location>
        <begin position="18"/>
        <end position="489"/>
    </location>
</feature>
<sequence length="489" mass="50765">MRSQVLLLAAALPTAVCFTGSLPLPLTRCAGNRGQSGSVFPRWSSVPGTPDVFPPVESDIEIPQEESHGSILSNSALVAGNMIGAGVLALPSVTGAPGFVLSSTAMVVVWGYCLCSGILVAECAGQGRSSVQEMAEASVGKTAGNFMCAAFLMSNYLLMVAYICQGASSLPLFRPEFCGPVFTSCMKDFHLAPLLFTGLVGSVSLWGPARFVEAANTALVGLIAISFGGLVATGLPRVDVALLGLTPDASTLPAMLPVALCALTFQNVVPAVSKNLNGDARKIKASLAIGSGLPLMTYILWNAVVLGSTGSLDPNSAVEMVSPLDALAATSPALASLVSVFSISAIITSFWGAAFSLMIELTHLVDALMSERRIGIFDTIGQFPMADDARSIDEVARHDQNVKLCATGLVLVPPTVVSMACPDSFLTALDYAGIYVDPFLYGLAPACMAYYMRSGDGHRAQLPGGTGGLAFVAVVTSGYIAWQTFLRMG</sequence>
<dbReference type="Proteomes" id="UP000002630">
    <property type="component" value="Linkage Group LG02"/>
</dbReference>
<protein>
    <submittedName>
        <fullName evidence="10">Aromatic amino acid permease</fullName>
    </submittedName>
</protein>